<protein>
    <recommendedName>
        <fullName evidence="5">Fibronectin type-III domain-containing protein</fullName>
    </recommendedName>
</protein>
<proteinExistence type="predicted"/>
<dbReference type="EMBL" id="JBHMDG010000034">
    <property type="protein sequence ID" value="MFB9315338.1"/>
    <property type="molecule type" value="Genomic_DNA"/>
</dbReference>
<feature type="signal peptide" evidence="2">
    <location>
        <begin position="1"/>
        <end position="23"/>
    </location>
</feature>
<reference evidence="3 4" key="1">
    <citation type="submission" date="2024-09" db="EMBL/GenBank/DDBJ databases">
        <authorList>
            <person name="Sun Q."/>
            <person name="Mori K."/>
        </authorList>
    </citation>
    <scope>NUCLEOTIDE SEQUENCE [LARGE SCALE GENOMIC DNA]</scope>
    <source>
        <strain evidence="3 4">JCM 9626</strain>
    </source>
</reference>
<feature type="region of interest" description="Disordered" evidence="1">
    <location>
        <begin position="20"/>
        <end position="40"/>
    </location>
</feature>
<evidence type="ECO:0000313" key="4">
    <source>
        <dbReference type="Proteomes" id="UP001589750"/>
    </source>
</evidence>
<comment type="caution">
    <text evidence="3">The sequence shown here is derived from an EMBL/GenBank/DDBJ whole genome shotgun (WGS) entry which is preliminary data.</text>
</comment>
<keyword evidence="4" id="KW-1185">Reference proteome</keyword>
<evidence type="ECO:0000256" key="1">
    <source>
        <dbReference type="SAM" id="MobiDB-lite"/>
    </source>
</evidence>
<gene>
    <name evidence="3" type="ORF">ACFFRI_19980</name>
</gene>
<evidence type="ECO:0000313" key="3">
    <source>
        <dbReference type="EMBL" id="MFB9315338.1"/>
    </source>
</evidence>
<name>A0ABV5KF39_9ACTN</name>
<organism evidence="3 4">
    <name type="scientific">Nocardioides plantarum</name>
    <dbReference type="NCBI Taxonomy" id="29299"/>
    <lineage>
        <taxon>Bacteria</taxon>
        <taxon>Bacillati</taxon>
        <taxon>Actinomycetota</taxon>
        <taxon>Actinomycetes</taxon>
        <taxon>Propionibacteriales</taxon>
        <taxon>Nocardioidaceae</taxon>
        <taxon>Nocardioides</taxon>
    </lineage>
</organism>
<evidence type="ECO:0008006" key="5">
    <source>
        <dbReference type="Google" id="ProtNLM"/>
    </source>
</evidence>
<evidence type="ECO:0000256" key="2">
    <source>
        <dbReference type="SAM" id="SignalP"/>
    </source>
</evidence>
<dbReference type="RefSeq" id="WP_140009326.1">
    <property type="nucleotide sequence ID" value="NZ_JBHMDG010000034.1"/>
</dbReference>
<feature type="chain" id="PRO_5045651377" description="Fibronectin type-III domain-containing protein" evidence="2">
    <location>
        <begin position="24"/>
        <end position="498"/>
    </location>
</feature>
<sequence length="498" mass="51134">MRFSRPAVAVVAALALGSVSGPAASSSEPRAAAGSPGSAGASVVLDRDANYSRFDVATDRAGTSYVGWISSHPGDDLFSQVHVCVLPVGATACAGGIQTIDALEKVTAEQLFVVASDDQATLVWHHLSGDASTDDPMQDRIAAAQVVDGHLMPGTDVASAPSESTLMAVNAGPRGISAALVSGPDDDARTVYYYDALSTSTPASPTTLRAPYAVGNVQLADDGTSSVMLIDQYAAVTAPVRVAWKPSGSGAWSSFASVAGTTTDHNTARMTTTSRGIRLLATARDTKKGGEQSVVASWRSTAHAFSKPVPALVGQSCATGGRDVATDASGRMSSVAIGCDTLAIGNHQTGAAGALTQFRTGLSVTGVDAQIATNPSGRGWVVWIATGHSALVARPILLPALTSPVTTSSRAGRLTLTAPVSCLPLVNTTLEVTAKAAKGWRLQSTSVTLGNQKIYRTIPARALKPGRSYLLTAKATYLKHGVHQTMSKSARFTTCSTP</sequence>
<dbReference type="Proteomes" id="UP001589750">
    <property type="component" value="Unassembled WGS sequence"/>
</dbReference>
<accession>A0ABV5KF39</accession>
<keyword evidence="2" id="KW-0732">Signal</keyword>